<evidence type="ECO:0000256" key="1">
    <source>
        <dbReference type="SAM" id="MobiDB-lite"/>
    </source>
</evidence>
<evidence type="ECO:0000256" key="2">
    <source>
        <dbReference type="SAM" id="Phobius"/>
    </source>
</evidence>
<protein>
    <recommendedName>
        <fullName evidence="3">PKD domain-containing protein</fullName>
    </recommendedName>
</protein>
<dbReference type="EMBL" id="CADCTV010001010">
    <property type="protein sequence ID" value="CAA9373518.1"/>
    <property type="molecule type" value="Genomic_DNA"/>
</dbReference>
<feature type="compositionally biased region" description="Low complexity" evidence="1">
    <location>
        <begin position="143"/>
        <end position="161"/>
    </location>
</feature>
<gene>
    <name evidence="4" type="ORF">AVDCRST_MAG89-4803</name>
</gene>
<dbReference type="Gene3D" id="2.60.40.10">
    <property type="entry name" value="Immunoglobulins"/>
    <property type="match status" value="3"/>
</dbReference>
<dbReference type="PROSITE" id="PS50093">
    <property type="entry name" value="PKD"/>
    <property type="match status" value="1"/>
</dbReference>
<accession>A0A6J4N2Y7</accession>
<keyword evidence="2" id="KW-0812">Transmembrane</keyword>
<dbReference type="SUPFAM" id="SSF54523">
    <property type="entry name" value="Pili subunits"/>
    <property type="match status" value="1"/>
</dbReference>
<evidence type="ECO:0000313" key="4">
    <source>
        <dbReference type="EMBL" id="CAA9373518.1"/>
    </source>
</evidence>
<evidence type="ECO:0000259" key="3">
    <source>
        <dbReference type="PROSITE" id="PS50093"/>
    </source>
</evidence>
<feature type="domain" description="PKD" evidence="3">
    <location>
        <begin position="1147"/>
        <end position="1201"/>
    </location>
</feature>
<dbReference type="InterPro" id="IPR013783">
    <property type="entry name" value="Ig-like_fold"/>
</dbReference>
<feature type="region of interest" description="Disordered" evidence="1">
    <location>
        <begin position="1343"/>
        <end position="1368"/>
    </location>
</feature>
<dbReference type="SMART" id="SM00089">
    <property type="entry name" value="PKD"/>
    <property type="match status" value="3"/>
</dbReference>
<dbReference type="CDD" id="cd00146">
    <property type="entry name" value="PKD"/>
    <property type="match status" value="1"/>
</dbReference>
<name>A0A6J4N2Y7_9BACT</name>
<dbReference type="InterPro" id="IPR045584">
    <property type="entry name" value="Pilin-like"/>
</dbReference>
<dbReference type="SUPFAM" id="SSF49299">
    <property type="entry name" value="PKD domain"/>
    <property type="match status" value="4"/>
</dbReference>
<feature type="region of interest" description="Disordered" evidence="1">
    <location>
        <begin position="129"/>
        <end position="164"/>
    </location>
</feature>
<dbReference type="InterPro" id="IPR000601">
    <property type="entry name" value="PKD_dom"/>
</dbReference>
<proteinExistence type="predicted"/>
<dbReference type="InterPro" id="IPR022409">
    <property type="entry name" value="PKD/Chitinase_dom"/>
</dbReference>
<dbReference type="InterPro" id="IPR035986">
    <property type="entry name" value="PKD_dom_sf"/>
</dbReference>
<keyword evidence="2" id="KW-0472">Membrane</keyword>
<feature type="transmembrane region" description="Helical" evidence="2">
    <location>
        <begin position="12"/>
        <end position="33"/>
    </location>
</feature>
<keyword evidence="2" id="KW-1133">Transmembrane helix</keyword>
<dbReference type="Pfam" id="PF18911">
    <property type="entry name" value="PKD_4"/>
    <property type="match status" value="1"/>
</dbReference>
<dbReference type="Gene3D" id="3.30.700.10">
    <property type="entry name" value="Glycoprotein, Type 4 Pilin"/>
    <property type="match status" value="1"/>
</dbReference>
<organism evidence="4">
    <name type="scientific">uncultured Gemmatimonadota bacterium</name>
    <dbReference type="NCBI Taxonomy" id="203437"/>
    <lineage>
        <taxon>Bacteria</taxon>
        <taxon>Pseudomonadati</taxon>
        <taxon>Gemmatimonadota</taxon>
        <taxon>environmental samples</taxon>
    </lineage>
</organism>
<sequence>MLRTTRDLRGFTGVEILVVLVVVAVLAGVGYAANGHYRARAAEAEMRQDLVHFVNQQQVFRQRTGTLGTLEQLDGIGFQRSPGVEVEEDSMVGGRRAYLRLRHVKTGQRCSVDYSPYVSNALNRVQCWAGPDDPGDSEPLTPPDVAVTTPGTTAPVDTAGGSEPPEPIAECAAGFAPGLASPADQELRPGLAGTGVFTLTNPAASARSYSLGFSSSNPAVVPSVDGPSTVTVPPRGSRAVTARFQVEPAAQAGQLSLLPLEATDADCPSLGANGFFSVATALVLGPLELSRPADVTVPPGREVPVVWTSASRTNATRMMELAASETSGLERLDSAGVGRASYTAGVERPTSLRYRLDAGMDAFQVRRACMSFMDVEAQNEPGMKLQRCFDVTAAFVPGVPVLSRPADRVAEPGVQITETWSVRPTSNGGRPYRVVAEAAGDVQILATESVGPSVFMTRAQSYAVRVTYRVPATSVAQTQSSIRLHVQDADAAYAPLTYAADTVRITTAELLLAPAGAWRVAARSADPGASFRHEYTVTNRSNAPRSLCPSFATANPAVLAAGANPPCASFGPFESRPFDPGALFTVADRVVAGTGTTGTITVRDEDAGALVSTPAGFSFTASAVNAAPDVVNVTASGLRYAPGQDHVMMFSVTNRSNVASVLSFVSQSSAPGVVPTPPNPAPAPFEAYETRQVAVPFHMNMVDAGLGSDLSLTATSPGGSDAEAPRAIAAGMRRAPGITAGAGVAGTHGQTLSIPFTLRNLGNEPQELALAATSSRPEIVAALGVLPNRTVPAFDSITFSLPVTIAAGTSADLASTITLVARDAEADSLTRSAASRATRINTDPTINPTFTPDGALTLTDVQLRSNGADPDGVITGYEWTIIAPDGSRSAGGTAADPQVRFPRAGRWRVHVVAIDNNGGRSEATSGEITVANRRPRIAPAFTPDDELTFTPIQLQANADDLDGTNAGYSWAATGPEGQIVELAAVPNPGFEAPRPGIWTVRLVVRDNLDADTAAVLSIRVRNRAPTAAPRFTPDGVARGAPVRLSANAADADGRVTGYAWYLIDPSGDRRLVEGAGAEPEVSFDRVGTWYGYVVAYDDLDMPSNGELTGPITVVNRAPSACLTPADTTALPGATIRLDAGCSTDADGDPLTFSWSSGSTGTAAEVSYPEPGTYTVTLTVGDGYTTTSTTARIVVSSPVVPGCTDRRALNHNTGATHDDGSCHYRLRIVHDFPHQILMGQWGPYVYGTRDSTNTGTYPRPSTFTVTALFVDEDSLEPIDVMPATQPVTLLVDGVVVATGIGAQSYNRLPAPVAGDTDRTRRFSATAGTQSRTVSVTTQICQVAYDNPGTPGKEAGKRQDGNTEPYLVCR</sequence>
<reference evidence="4" key="1">
    <citation type="submission" date="2020-02" db="EMBL/GenBank/DDBJ databases">
        <authorList>
            <person name="Meier V. D."/>
        </authorList>
    </citation>
    <scope>NUCLEOTIDE SEQUENCE</scope>
    <source>
        <strain evidence="4">AVDCRST_MAG89</strain>
    </source>
</reference>